<protein>
    <submittedName>
        <fullName evidence="3">Uncharacterized protein YraI</fullName>
    </submittedName>
</protein>
<dbReference type="AlphaFoldDB" id="A0A7X0FBV1"/>
<dbReference type="EMBL" id="JACHOU010000015">
    <property type="protein sequence ID" value="MBB6356663.1"/>
    <property type="molecule type" value="Genomic_DNA"/>
</dbReference>
<proteinExistence type="predicted"/>
<feature type="chain" id="PRO_5030569109" evidence="1">
    <location>
        <begin position="24"/>
        <end position="201"/>
    </location>
</feature>
<dbReference type="Pfam" id="PF08239">
    <property type="entry name" value="SH3_3"/>
    <property type="match status" value="1"/>
</dbReference>
<comment type="caution">
    <text evidence="3">The sequence shown here is derived from an EMBL/GenBank/DDBJ whole genome shotgun (WGS) entry which is preliminary data.</text>
</comment>
<keyword evidence="4" id="KW-1185">Reference proteome</keyword>
<dbReference type="Pfam" id="PF06823">
    <property type="entry name" value="DUF1236"/>
    <property type="match status" value="1"/>
</dbReference>
<gene>
    <name evidence="3" type="ORF">GGR00_004475</name>
</gene>
<dbReference type="InterPro" id="IPR009642">
    <property type="entry name" value="DUF1236"/>
</dbReference>
<organism evidence="3 4">
    <name type="scientific">Aminobacter aganoensis</name>
    <dbReference type="NCBI Taxonomy" id="83264"/>
    <lineage>
        <taxon>Bacteria</taxon>
        <taxon>Pseudomonadati</taxon>
        <taxon>Pseudomonadota</taxon>
        <taxon>Alphaproteobacteria</taxon>
        <taxon>Hyphomicrobiales</taxon>
        <taxon>Phyllobacteriaceae</taxon>
        <taxon>Aminobacter</taxon>
    </lineage>
</organism>
<dbReference type="Gene3D" id="2.30.30.40">
    <property type="entry name" value="SH3 Domains"/>
    <property type="match status" value="1"/>
</dbReference>
<evidence type="ECO:0000313" key="3">
    <source>
        <dbReference type="EMBL" id="MBB6356663.1"/>
    </source>
</evidence>
<dbReference type="RefSeq" id="WP_055973035.1">
    <property type="nucleotide sequence ID" value="NZ_BAABEG010000001.1"/>
</dbReference>
<evidence type="ECO:0000313" key="4">
    <source>
        <dbReference type="Proteomes" id="UP000536262"/>
    </source>
</evidence>
<accession>A0A7X0FBV1</accession>
<keyword evidence="1" id="KW-0732">Signal</keyword>
<reference evidence="3 4" key="1">
    <citation type="submission" date="2020-08" db="EMBL/GenBank/DDBJ databases">
        <title>Genomic Encyclopedia of Type Strains, Phase IV (KMG-IV): sequencing the most valuable type-strain genomes for metagenomic binning, comparative biology and taxonomic classification.</title>
        <authorList>
            <person name="Goeker M."/>
        </authorList>
    </citation>
    <scope>NUCLEOTIDE SEQUENCE [LARGE SCALE GENOMIC DNA]</scope>
    <source>
        <strain evidence="3 4">DSM 7051</strain>
    </source>
</reference>
<feature type="domain" description="SH3b" evidence="2">
    <location>
        <begin position="32"/>
        <end position="83"/>
    </location>
</feature>
<evidence type="ECO:0000256" key="1">
    <source>
        <dbReference type="SAM" id="SignalP"/>
    </source>
</evidence>
<name>A0A7X0FBV1_9HYPH</name>
<feature type="signal peptide" evidence="1">
    <location>
        <begin position="1"/>
        <end position="23"/>
    </location>
</feature>
<sequence>MKTKLLFPAVAGALLAFSGPSFADVAVQAATDLNVRAGPGPQYPVVGVIGAGQATTLRGCLESSKWCSVADSGGDGWVYSDYLVGDFGGQQVVLSARPADSGVIVVDPPAAAADVVIDGTTGAIVAGEAMPAIEPPMEVRTYVTDHRIEPVYLDGEVVVGAGLPDTVELTEIPDSEYRYVYVNGQPVLVEPSTRRVVYVMR</sequence>
<evidence type="ECO:0000259" key="2">
    <source>
        <dbReference type="Pfam" id="PF08239"/>
    </source>
</evidence>
<dbReference type="InterPro" id="IPR003646">
    <property type="entry name" value="SH3-like_bac-type"/>
</dbReference>
<dbReference type="Proteomes" id="UP000536262">
    <property type="component" value="Unassembled WGS sequence"/>
</dbReference>